<dbReference type="RefSeq" id="WP_139755486.1">
    <property type="nucleotide sequence ID" value="NZ_CP039852.1"/>
</dbReference>
<keyword evidence="1" id="KW-1133">Transmembrane helix</keyword>
<proteinExistence type="predicted"/>
<keyword evidence="1" id="KW-0472">Membrane</keyword>
<evidence type="ECO:0000256" key="1">
    <source>
        <dbReference type="SAM" id="Phobius"/>
    </source>
</evidence>
<accession>A0A5B7YAC0</accession>
<evidence type="ECO:0000313" key="2">
    <source>
        <dbReference type="EMBL" id="QCZ92737.1"/>
    </source>
</evidence>
<dbReference type="Proteomes" id="UP000304912">
    <property type="component" value="Chromosome"/>
</dbReference>
<feature type="transmembrane region" description="Helical" evidence="1">
    <location>
        <begin position="12"/>
        <end position="32"/>
    </location>
</feature>
<reference evidence="2 3" key="1">
    <citation type="submission" date="2019-04" db="EMBL/GenBank/DDBJ databases">
        <title>Salinimonas iocasae sp. nov., a halophilic bacterium isolated from the outer tube casing of tubeworms in Okinawa Trough.</title>
        <authorList>
            <person name="Zhang H."/>
            <person name="Wang H."/>
            <person name="Li C."/>
        </authorList>
    </citation>
    <scope>NUCLEOTIDE SEQUENCE [LARGE SCALE GENOMIC DNA]</scope>
    <source>
        <strain evidence="2 3">KX18D6</strain>
    </source>
</reference>
<evidence type="ECO:0000313" key="3">
    <source>
        <dbReference type="Proteomes" id="UP000304912"/>
    </source>
</evidence>
<dbReference type="EMBL" id="CP039852">
    <property type="protein sequence ID" value="QCZ92737.1"/>
    <property type="molecule type" value="Genomic_DNA"/>
</dbReference>
<name>A0A5B7YAC0_9ALTE</name>
<keyword evidence="3" id="KW-1185">Reference proteome</keyword>
<dbReference type="KEGG" id="salk:FBQ74_04260"/>
<dbReference type="OrthoDB" id="9930661at2"/>
<protein>
    <submittedName>
        <fullName evidence="2">Uncharacterized protein</fullName>
    </submittedName>
</protein>
<dbReference type="AlphaFoldDB" id="A0A5B7YAC0"/>
<keyword evidence="1" id="KW-0812">Transmembrane</keyword>
<organism evidence="2 3">
    <name type="scientific">Salinimonas iocasae</name>
    <dbReference type="NCBI Taxonomy" id="2572577"/>
    <lineage>
        <taxon>Bacteria</taxon>
        <taxon>Pseudomonadati</taxon>
        <taxon>Pseudomonadota</taxon>
        <taxon>Gammaproteobacteria</taxon>
        <taxon>Alteromonadales</taxon>
        <taxon>Alteromonadaceae</taxon>
        <taxon>Alteromonas/Salinimonas group</taxon>
        <taxon>Salinimonas</taxon>
    </lineage>
</organism>
<sequence length="74" mass="8409">MKFINIGQIRLYSEAVFTLVTSGTILAIWWGVYTPTTDDIVKSLLIIGTVFVPPGYLYRIYKLERARLALKQDG</sequence>
<gene>
    <name evidence="2" type="ORF">FBQ74_04260</name>
</gene>
<feature type="transmembrane region" description="Helical" evidence="1">
    <location>
        <begin position="44"/>
        <end position="61"/>
    </location>
</feature>